<dbReference type="RefSeq" id="XP_015654220.1">
    <property type="nucleotide sequence ID" value="XM_015807271.1"/>
</dbReference>
<dbReference type="GO" id="GO:0008270">
    <property type="term" value="F:zinc ion binding"/>
    <property type="evidence" value="ECO:0007669"/>
    <property type="project" value="TreeGrafter"/>
</dbReference>
<organism evidence="4 5">
    <name type="scientific">Leptomonas pyrrhocoris</name>
    <name type="common">Firebug parasite</name>
    <dbReference type="NCBI Taxonomy" id="157538"/>
    <lineage>
        <taxon>Eukaryota</taxon>
        <taxon>Discoba</taxon>
        <taxon>Euglenozoa</taxon>
        <taxon>Kinetoplastea</taxon>
        <taxon>Metakinetoplastina</taxon>
        <taxon>Trypanosomatida</taxon>
        <taxon>Trypanosomatidae</taxon>
        <taxon>Leishmaniinae</taxon>
        <taxon>Leptomonas</taxon>
    </lineage>
</organism>
<gene>
    <name evidence="4" type="ORF">ABB37_08309</name>
</gene>
<evidence type="ECO:0008006" key="6">
    <source>
        <dbReference type="Google" id="ProtNLM"/>
    </source>
</evidence>
<comment type="similarity">
    <text evidence="1">Belongs to the UPF0587 family.</text>
</comment>
<evidence type="ECO:0000256" key="2">
    <source>
        <dbReference type="ARBA" id="ARBA00022723"/>
    </source>
</evidence>
<evidence type="ECO:0000256" key="3">
    <source>
        <dbReference type="ARBA" id="ARBA00022833"/>
    </source>
</evidence>
<comment type="caution">
    <text evidence="4">The sequence shown here is derived from an EMBL/GenBank/DDBJ whole genome shotgun (WGS) entry which is preliminary data.</text>
</comment>
<dbReference type="PANTHER" id="PTHR12857">
    <property type="entry name" value="CXXC MOTIF CONTAINING ZINC BINDING PROTEIN"/>
    <property type="match status" value="1"/>
</dbReference>
<dbReference type="VEuPathDB" id="TriTrypDB:LpyrH10_23_0940"/>
<dbReference type="RefSeq" id="XP_015654219.1">
    <property type="nucleotide sequence ID" value="XM_015807270.1"/>
</dbReference>
<evidence type="ECO:0000313" key="4">
    <source>
        <dbReference type="EMBL" id="KPA75781.1"/>
    </source>
</evidence>
<name>A0A0N0DSL5_LEPPY</name>
<dbReference type="SUPFAM" id="SSF141678">
    <property type="entry name" value="MAL13P1.257-like"/>
    <property type="match status" value="1"/>
</dbReference>
<reference evidence="4 5" key="1">
    <citation type="submission" date="2015-07" db="EMBL/GenBank/DDBJ databases">
        <title>High-quality genome of monoxenous trypanosomatid Leptomonas pyrrhocoris.</title>
        <authorList>
            <person name="Flegontov P."/>
            <person name="Butenko A."/>
            <person name="Firsov S."/>
            <person name="Vlcek C."/>
            <person name="Logacheva M.D."/>
            <person name="Field M."/>
            <person name="Filatov D."/>
            <person name="Flegontova O."/>
            <person name="Gerasimov E."/>
            <person name="Jackson A.P."/>
            <person name="Kelly S."/>
            <person name="Opperdoes F."/>
            <person name="O'Reilly A."/>
            <person name="Votypka J."/>
            <person name="Yurchenko V."/>
            <person name="Lukes J."/>
        </authorList>
    </citation>
    <scope>NUCLEOTIDE SEQUENCE [LARGE SCALE GENOMIC DNA]</scope>
    <source>
        <strain evidence="4">H10</strain>
    </source>
</reference>
<evidence type="ECO:0000313" key="5">
    <source>
        <dbReference type="Proteomes" id="UP000037923"/>
    </source>
</evidence>
<dbReference type="Pfam" id="PF05907">
    <property type="entry name" value="CXXC_Zn-b_euk"/>
    <property type="match status" value="1"/>
</dbReference>
<sequence>MPLFHAVMYVDESEGVDRIEPMPERVWGLRVECASCKEESANTMYVNAEETHEREGGTHHFVWKCKACKSDVTVDVMPVPAGSGYYSAVEDNAANIIAVFEVRGGQPTAMEVDNQWVVVANSGARFEEADLSEDWCDYDEKGQMSVTVSGVTVEFDKAKKAKR</sequence>
<keyword evidence="5" id="KW-1185">Reference proteome</keyword>
<dbReference type="AlphaFoldDB" id="A0A0N0DSL5"/>
<dbReference type="OMA" id="TAHFVWR"/>
<dbReference type="EMBL" id="LGTL01000023">
    <property type="protein sequence ID" value="KPA75780.1"/>
    <property type="molecule type" value="Genomic_DNA"/>
</dbReference>
<accession>A0A0N0DSL5</accession>
<dbReference type="Proteomes" id="UP000037923">
    <property type="component" value="Unassembled WGS sequence"/>
</dbReference>
<dbReference type="PANTHER" id="PTHR12857:SF0">
    <property type="entry name" value="CXXC MOTIF CONTAINING ZINC BINDING PROTEIN"/>
    <property type="match status" value="1"/>
</dbReference>
<dbReference type="EMBL" id="LGTL01000023">
    <property type="protein sequence ID" value="KPA75781.1"/>
    <property type="molecule type" value="Genomic_DNA"/>
</dbReference>
<evidence type="ECO:0000256" key="1">
    <source>
        <dbReference type="ARBA" id="ARBA00007818"/>
    </source>
</evidence>
<proteinExistence type="inferred from homology"/>
<dbReference type="OrthoDB" id="10248838at2759"/>
<keyword evidence="3" id="KW-0862">Zinc</keyword>
<dbReference type="GeneID" id="26908594"/>
<keyword evidence="2" id="KW-0479">Metal-binding</keyword>
<protein>
    <recommendedName>
        <fullName evidence="6">DUF866 domain-containing protein</fullName>
    </recommendedName>
</protein>
<dbReference type="InterPro" id="IPR008584">
    <property type="entry name" value="CXXC_Zn-binding_euk"/>
</dbReference>